<evidence type="ECO:0000256" key="2">
    <source>
        <dbReference type="SAM" id="MobiDB-lite"/>
    </source>
</evidence>
<feature type="region of interest" description="Disordered" evidence="2">
    <location>
        <begin position="63"/>
        <end position="82"/>
    </location>
</feature>
<feature type="coiled-coil region" evidence="1">
    <location>
        <begin position="371"/>
        <end position="398"/>
    </location>
</feature>
<proteinExistence type="predicted"/>
<protein>
    <submittedName>
        <fullName evidence="3">Uncharacterized protein</fullName>
    </submittedName>
</protein>
<dbReference type="Gene3D" id="1.20.5.170">
    <property type="match status" value="1"/>
</dbReference>
<gene>
    <name evidence="3" type="ORF">SVIM_LOCUS208791</name>
</gene>
<organism evidence="3">
    <name type="scientific">Salix viminalis</name>
    <name type="common">Common osier</name>
    <name type="synonym">Basket willow</name>
    <dbReference type="NCBI Taxonomy" id="40686"/>
    <lineage>
        <taxon>Eukaryota</taxon>
        <taxon>Viridiplantae</taxon>
        <taxon>Streptophyta</taxon>
        <taxon>Embryophyta</taxon>
        <taxon>Tracheophyta</taxon>
        <taxon>Spermatophyta</taxon>
        <taxon>Magnoliopsida</taxon>
        <taxon>eudicotyledons</taxon>
        <taxon>Gunneridae</taxon>
        <taxon>Pentapetalae</taxon>
        <taxon>rosids</taxon>
        <taxon>fabids</taxon>
        <taxon>Malpighiales</taxon>
        <taxon>Salicaceae</taxon>
        <taxon>Saliceae</taxon>
        <taxon>Salix</taxon>
    </lineage>
</organism>
<dbReference type="PANTHER" id="PTHR47972:SF14">
    <property type="entry name" value="KINESIN-LIKE PROTEIN KIN-14J"/>
    <property type="match status" value="1"/>
</dbReference>
<dbReference type="InterPro" id="IPR036872">
    <property type="entry name" value="CH_dom_sf"/>
</dbReference>
<name>A0A6N2LCQ7_SALVM</name>
<dbReference type="GO" id="GO:0007018">
    <property type="term" value="P:microtubule-based movement"/>
    <property type="evidence" value="ECO:0007669"/>
    <property type="project" value="InterPro"/>
</dbReference>
<dbReference type="PANTHER" id="PTHR47972">
    <property type="entry name" value="KINESIN-LIKE PROTEIN KLP-3"/>
    <property type="match status" value="1"/>
</dbReference>
<dbReference type="Gene3D" id="1.10.418.10">
    <property type="entry name" value="Calponin-like domain"/>
    <property type="match status" value="1"/>
</dbReference>
<accession>A0A6N2LCQ7</accession>
<reference evidence="3" key="1">
    <citation type="submission" date="2019-03" db="EMBL/GenBank/DDBJ databases">
        <authorList>
            <person name="Mank J."/>
            <person name="Almeida P."/>
        </authorList>
    </citation>
    <scope>NUCLEOTIDE SEQUENCE</scope>
    <source>
        <strain evidence="3">78183</strain>
    </source>
</reference>
<dbReference type="AlphaFoldDB" id="A0A6N2LCQ7"/>
<evidence type="ECO:0000313" key="3">
    <source>
        <dbReference type="EMBL" id="VFU38365.1"/>
    </source>
</evidence>
<dbReference type="GO" id="GO:0008017">
    <property type="term" value="F:microtubule binding"/>
    <property type="evidence" value="ECO:0007669"/>
    <property type="project" value="TreeGrafter"/>
</dbReference>
<dbReference type="SUPFAM" id="SSF47576">
    <property type="entry name" value="Calponin-homology domain, CH-domain"/>
    <property type="match status" value="1"/>
</dbReference>
<dbReference type="GO" id="GO:0015630">
    <property type="term" value="C:microtubule cytoskeleton"/>
    <property type="evidence" value="ECO:0007669"/>
    <property type="project" value="TreeGrafter"/>
</dbReference>
<evidence type="ECO:0000256" key="1">
    <source>
        <dbReference type="SAM" id="Coils"/>
    </source>
</evidence>
<sequence>MSHISNLRLLFSPLSVPPSPLNAHLSLYSPSSLLHLLIQNDDTVPLQTTFLLISEAEAKLRLERPEAETETKGSPWTRVTQRERGERRRALLGYASANQRAVTVEWMNGIVPNLNFPVRASPEELRACLIDGTVLLQLLNKLRPGYACKAGSSSSENVKKFLASLDELGILNLILCYMKIARNFPLMHPSAASMHHVAHKFHEVFQLKQGRYSDLSAAKISEMMKSNSLDNAPTQSLLSVVNGILDESIERKNDKIPHRVACLLRKVVQEIERRISTHAEHLRTQNNLFKVREEKYQLRIRVVMDRLQQIKIEKSKMEEEKKTGVEHVAKLIKEQEQRDVELSDLKQELKLGKQRHELHCLQMETEAKAAKDGLEGRMKELEILLEDSRNQVRVLEAYSQSKSNMFNKKEHIFKSFVEFQFGALKELMLSSKSIKHEILQVQKSNLEEFNDRGWFVGSTVCQFMHSVMRTASVPKRSHKISQIHNT</sequence>
<dbReference type="EMBL" id="CAADRP010001391">
    <property type="protein sequence ID" value="VFU38365.1"/>
    <property type="molecule type" value="Genomic_DNA"/>
</dbReference>
<keyword evidence="1" id="KW-0175">Coiled coil</keyword>
<dbReference type="GO" id="GO:0003777">
    <property type="term" value="F:microtubule motor activity"/>
    <property type="evidence" value="ECO:0007669"/>
    <property type="project" value="InterPro"/>
</dbReference>
<dbReference type="InterPro" id="IPR027640">
    <property type="entry name" value="Kinesin-like_fam"/>
</dbReference>